<dbReference type="InterPro" id="IPR001492">
    <property type="entry name" value="Flagellin"/>
</dbReference>
<dbReference type="AlphaFoldDB" id="A0A3D1JJS4"/>
<evidence type="ECO:0000259" key="5">
    <source>
        <dbReference type="Pfam" id="PF00669"/>
    </source>
</evidence>
<accession>A0A3D1JJS4</accession>
<dbReference type="STRING" id="229919.GCA_001050195_02725"/>
<reference evidence="7 8" key="1">
    <citation type="journal article" date="2018" name="Nat. Biotechnol.">
        <title>A standardized bacterial taxonomy based on genome phylogeny substantially revises the tree of life.</title>
        <authorList>
            <person name="Parks D.H."/>
            <person name="Chuvochina M."/>
            <person name="Waite D.W."/>
            <person name="Rinke C."/>
            <person name="Skarshewski A."/>
            <person name="Chaumeil P.A."/>
            <person name="Hugenholtz P."/>
        </authorList>
    </citation>
    <scope>NUCLEOTIDE SEQUENCE [LARGE SCALE GENOMIC DNA]</scope>
    <source>
        <strain evidence="7">UBA8781</strain>
    </source>
</reference>
<proteinExistence type="inferred from homology"/>
<feature type="domain" description="Flagellin N-terminal" evidence="5">
    <location>
        <begin position="2"/>
        <end position="76"/>
    </location>
</feature>
<dbReference type="Pfam" id="PF00669">
    <property type="entry name" value="Flagellin_N"/>
    <property type="match status" value="1"/>
</dbReference>
<comment type="similarity">
    <text evidence="1 4">Belongs to the bacterial flagellin family.</text>
</comment>
<evidence type="ECO:0000313" key="7">
    <source>
        <dbReference type="EMBL" id="HCE18008.1"/>
    </source>
</evidence>
<dbReference type="EMBL" id="DPBP01000036">
    <property type="protein sequence ID" value="HCE18008.1"/>
    <property type="molecule type" value="Genomic_DNA"/>
</dbReference>
<dbReference type="Gene3D" id="1.20.1330.10">
    <property type="entry name" value="f41 fragment of flagellin, N-terminal domain"/>
    <property type="match status" value="1"/>
</dbReference>
<keyword evidence="7" id="KW-0969">Cilium</keyword>
<dbReference type="GO" id="GO:0009288">
    <property type="term" value="C:bacterial-type flagellum"/>
    <property type="evidence" value="ECO:0007669"/>
    <property type="project" value="UniProtKB-SubCell"/>
</dbReference>
<feature type="non-terminal residue" evidence="7">
    <location>
        <position position="1"/>
    </location>
</feature>
<evidence type="ECO:0000256" key="2">
    <source>
        <dbReference type="ARBA" id="ARBA00020110"/>
    </source>
</evidence>
<dbReference type="GO" id="GO:0005576">
    <property type="term" value="C:extracellular region"/>
    <property type="evidence" value="ECO:0007669"/>
    <property type="project" value="UniProtKB-SubCell"/>
</dbReference>
<dbReference type="SUPFAM" id="SSF64518">
    <property type="entry name" value="Phase 1 flagellin"/>
    <property type="match status" value="1"/>
</dbReference>
<evidence type="ECO:0000256" key="1">
    <source>
        <dbReference type="ARBA" id="ARBA00005709"/>
    </source>
</evidence>
<comment type="function">
    <text evidence="4">Flagellin is the subunit protein which polymerizes to form the filaments of bacterial flagella.</text>
</comment>
<sequence length="209" mass="21891">ANIADAKNLLAVAESGMGRINDILVQMRNKVQAGGSDTMGAEERQAISDQVTAYLAQIDDLVSQTKWNGTALIGGSSNLVFQTGADSGDSVTMTAIANLNSTGLSLSASSLDTSSSASFRTFMAAIETAMGKVNAELAKVGALTGRLSFKEDQVAAAQINVEAAYNRIMNANMAEEQVNASKYQILQQTATAMLAQANAAPQFLLSLFR</sequence>
<evidence type="ECO:0000256" key="4">
    <source>
        <dbReference type="RuleBase" id="RU362073"/>
    </source>
</evidence>
<keyword evidence="4" id="KW-0964">Secreted</keyword>
<dbReference type="Proteomes" id="UP000264141">
    <property type="component" value="Unassembled WGS sequence"/>
</dbReference>
<keyword evidence="7" id="KW-0966">Cell projection</keyword>
<feature type="domain" description="Flagellin C-terminal" evidence="6">
    <location>
        <begin position="123"/>
        <end position="208"/>
    </location>
</feature>
<gene>
    <name evidence="7" type="ORF">DEQ80_09130</name>
</gene>
<dbReference type="InterPro" id="IPR042187">
    <property type="entry name" value="Flagellin_C_sub2"/>
</dbReference>
<evidence type="ECO:0000313" key="8">
    <source>
        <dbReference type="Proteomes" id="UP000264141"/>
    </source>
</evidence>
<dbReference type="InterPro" id="IPR046358">
    <property type="entry name" value="Flagellin_C"/>
</dbReference>
<dbReference type="Gene3D" id="6.10.10.10">
    <property type="entry name" value="Flagellar export chaperone, C-terminal domain"/>
    <property type="match status" value="1"/>
</dbReference>
<organism evidence="7 8">
    <name type="scientific">Anaerolinea thermolimosa</name>
    <dbReference type="NCBI Taxonomy" id="229919"/>
    <lineage>
        <taxon>Bacteria</taxon>
        <taxon>Bacillati</taxon>
        <taxon>Chloroflexota</taxon>
        <taxon>Anaerolineae</taxon>
        <taxon>Anaerolineales</taxon>
        <taxon>Anaerolineaceae</taxon>
        <taxon>Anaerolinea</taxon>
    </lineage>
</organism>
<dbReference type="GO" id="GO:0005198">
    <property type="term" value="F:structural molecule activity"/>
    <property type="evidence" value="ECO:0007669"/>
    <property type="project" value="UniProtKB-UniRule"/>
</dbReference>
<dbReference type="PANTHER" id="PTHR42792:SF2">
    <property type="entry name" value="FLAGELLIN"/>
    <property type="match status" value="1"/>
</dbReference>
<evidence type="ECO:0000256" key="3">
    <source>
        <dbReference type="ARBA" id="ARBA00023143"/>
    </source>
</evidence>
<keyword evidence="7" id="KW-0282">Flagellum</keyword>
<dbReference type="PANTHER" id="PTHR42792">
    <property type="entry name" value="FLAGELLIN"/>
    <property type="match status" value="1"/>
</dbReference>
<keyword evidence="3 4" id="KW-0975">Bacterial flagellum</keyword>
<name>A0A3D1JJS4_9CHLR</name>
<dbReference type="InterPro" id="IPR001029">
    <property type="entry name" value="Flagellin_N"/>
</dbReference>
<evidence type="ECO:0000259" key="6">
    <source>
        <dbReference type="Pfam" id="PF00700"/>
    </source>
</evidence>
<protein>
    <recommendedName>
        <fullName evidence="2 4">Flagellin</fullName>
    </recommendedName>
</protein>
<comment type="caution">
    <text evidence="7">The sequence shown here is derived from an EMBL/GenBank/DDBJ whole genome shotgun (WGS) entry which is preliminary data.</text>
</comment>
<dbReference type="Pfam" id="PF00700">
    <property type="entry name" value="Flagellin_C"/>
    <property type="match status" value="1"/>
</dbReference>
<comment type="subcellular location">
    <subcellularLocation>
        <location evidence="4">Secreted</location>
    </subcellularLocation>
    <subcellularLocation>
        <location evidence="4">Bacterial flagellum</location>
    </subcellularLocation>
</comment>